<evidence type="ECO:0000313" key="2">
    <source>
        <dbReference type="Proteomes" id="UP001589758"/>
    </source>
</evidence>
<reference evidence="1 2" key="1">
    <citation type="submission" date="2024-09" db="EMBL/GenBank/DDBJ databases">
        <authorList>
            <person name="Sun Q."/>
            <person name="Mori K."/>
        </authorList>
    </citation>
    <scope>NUCLEOTIDE SEQUENCE [LARGE SCALE GENOMIC DNA]</scope>
    <source>
        <strain evidence="1 2">CCM 8545</strain>
    </source>
</reference>
<evidence type="ECO:0000313" key="1">
    <source>
        <dbReference type="EMBL" id="MFC0178533.1"/>
    </source>
</evidence>
<name>A0ABV6C6E0_9GAMM</name>
<comment type="caution">
    <text evidence="1">The sequence shown here is derived from an EMBL/GenBank/DDBJ whole genome shotgun (WGS) entry which is preliminary data.</text>
</comment>
<gene>
    <name evidence="1" type="ORF">ACFFIT_00175</name>
</gene>
<accession>A0ABV6C6E0</accession>
<organism evidence="1 2">
    <name type="scientific">Thorsellia kenyensis</name>
    <dbReference type="NCBI Taxonomy" id="1549888"/>
    <lineage>
        <taxon>Bacteria</taxon>
        <taxon>Pseudomonadati</taxon>
        <taxon>Pseudomonadota</taxon>
        <taxon>Gammaproteobacteria</taxon>
        <taxon>Enterobacterales</taxon>
        <taxon>Thorselliaceae</taxon>
        <taxon>Thorsellia</taxon>
    </lineage>
</organism>
<keyword evidence="2" id="KW-1185">Reference proteome</keyword>
<proteinExistence type="predicted"/>
<dbReference type="Proteomes" id="UP001589758">
    <property type="component" value="Unassembled WGS sequence"/>
</dbReference>
<dbReference type="RefSeq" id="WP_385875290.1">
    <property type="nucleotide sequence ID" value="NZ_JBHLXE010000002.1"/>
</dbReference>
<protein>
    <submittedName>
        <fullName evidence="1">Uncharacterized protein</fullName>
    </submittedName>
</protein>
<sequence length="44" mass="4840">MIELSEIDKFVISTARGSVGRTNKYRVQIARAFIAKAVLNLGTT</sequence>
<dbReference type="EMBL" id="JBHLXE010000002">
    <property type="protein sequence ID" value="MFC0178533.1"/>
    <property type="molecule type" value="Genomic_DNA"/>
</dbReference>